<dbReference type="VEuPathDB" id="VectorBase:GPPI036022"/>
<evidence type="ECO:0000313" key="2">
    <source>
        <dbReference type="Proteomes" id="UP000092460"/>
    </source>
</evidence>
<keyword evidence="2" id="KW-1185">Reference proteome</keyword>
<evidence type="ECO:0000313" key="1">
    <source>
        <dbReference type="EnsemblMetazoa" id="GPPI036022-PA"/>
    </source>
</evidence>
<reference evidence="2" key="1">
    <citation type="submission" date="2015-01" db="EMBL/GenBank/DDBJ databases">
        <authorList>
            <person name="Aksoy S."/>
            <person name="Warren W."/>
            <person name="Wilson R.K."/>
        </authorList>
    </citation>
    <scope>NUCLEOTIDE SEQUENCE [LARGE SCALE GENOMIC DNA]</scope>
    <source>
        <strain evidence="2">IAEA</strain>
    </source>
</reference>
<dbReference type="EMBL" id="JXJN01017735">
    <property type="status" value="NOT_ANNOTATED_CDS"/>
    <property type="molecule type" value="Genomic_DNA"/>
</dbReference>
<dbReference type="EMBL" id="JXJN01017736">
    <property type="status" value="NOT_ANNOTATED_CDS"/>
    <property type="molecule type" value="Genomic_DNA"/>
</dbReference>
<sequence length="70" mass="8187">MLCIHPRDYFKTPGIKNSSNNVLFTIHDNRNNEIKIKCFKAFQNFEEPIELNVWSSHENLNVLLPSKLVS</sequence>
<name>A0A1B0BP07_9MUSC</name>
<organism evidence="1 2">
    <name type="scientific">Glossina palpalis gambiensis</name>
    <dbReference type="NCBI Taxonomy" id="67801"/>
    <lineage>
        <taxon>Eukaryota</taxon>
        <taxon>Metazoa</taxon>
        <taxon>Ecdysozoa</taxon>
        <taxon>Arthropoda</taxon>
        <taxon>Hexapoda</taxon>
        <taxon>Insecta</taxon>
        <taxon>Pterygota</taxon>
        <taxon>Neoptera</taxon>
        <taxon>Endopterygota</taxon>
        <taxon>Diptera</taxon>
        <taxon>Brachycera</taxon>
        <taxon>Muscomorpha</taxon>
        <taxon>Hippoboscoidea</taxon>
        <taxon>Glossinidae</taxon>
        <taxon>Glossina</taxon>
    </lineage>
</organism>
<protein>
    <submittedName>
        <fullName evidence="1">Uncharacterized protein</fullName>
    </submittedName>
</protein>
<accession>A0A1B0BP07</accession>
<dbReference type="Proteomes" id="UP000092460">
    <property type="component" value="Unassembled WGS sequence"/>
</dbReference>
<dbReference type="EnsemblMetazoa" id="GPPI036022-RA">
    <property type="protein sequence ID" value="GPPI036022-PA"/>
    <property type="gene ID" value="GPPI036022"/>
</dbReference>
<dbReference type="AlphaFoldDB" id="A0A1B0BP07"/>
<proteinExistence type="predicted"/>
<reference evidence="1" key="2">
    <citation type="submission" date="2020-05" db="UniProtKB">
        <authorList>
            <consortium name="EnsemblMetazoa"/>
        </authorList>
    </citation>
    <scope>IDENTIFICATION</scope>
    <source>
        <strain evidence="1">IAEA</strain>
    </source>
</reference>